<dbReference type="Pfam" id="PF00355">
    <property type="entry name" value="Rieske"/>
    <property type="match status" value="1"/>
</dbReference>
<name>A0A7J9SN38_9EURY</name>
<comment type="caution">
    <text evidence="7">The sequence shown here is derived from an EMBL/GenBank/DDBJ whole genome shotgun (WGS) entry which is preliminary data.</text>
</comment>
<dbReference type="EMBL" id="JACKXD010000003">
    <property type="protein sequence ID" value="MBB6646561.1"/>
    <property type="molecule type" value="Genomic_DNA"/>
</dbReference>
<dbReference type="PROSITE" id="PS51296">
    <property type="entry name" value="RIESKE"/>
    <property type="match status" value="1"/>
</dbReference>
<dbReference type="AlphaFoldDB" id="A0A7J9SN38"/>
<dbReference type="RefSeq" id="WP_185192927.1">
    <property type="nucleotide sequence ID" value="NZ_JACKXD010000003.1"/>
</dbReference>
<comment type="cofactor">
    <cofactor evidence="5">
        <name>[2Fe-2S] cluster</name>
        <dbReference type="ChEBI" id="CHEBI:190135"/>
    </cofactor>
</comment>
<reference evidence="7 8" key="1">
    <citation type="submission" date="2020-08" db="EMBL/GenBank/DDBJ databases">
        <authorList>
            <person name="Seo M.-J."/>
        </authorList>
    </citation>
    <scope>NUCLEOTIDE SEQUENCE [LARGE SCALE GENOMIC DNA]</scope>
    <source>
        <strain evidence="7 8">MBLA0160</strain>
    </source>
</reference>
<dbReference type="InterPro" id="IPR017941">
    <property type="entry name" value="Rieske_2Fe-2S"/>
</dbReference>
<evidence type="ECO:0000313" key="8">
    <source>
        <dbReference type="Proteomes" id="UP000546257"/>
    </source>
</evidence>
<accession>A0A7J9SN38</accession>
<sequence>MSSDTTDQDMTEVADVDGLRDAGRTVTMAAGRPIALFYHEGEVYAVDNRCPHMGFPLSKGSVEDGLLTCDWHHARFELARGDTLDIWADDVQTFPTQVRDGSVYVDPDPDPDVPPETHWRNRLADGLAENLSLVTAKAVIHLDHYGEGFTTPLETAVEFGTQYRADGWGRGLTTLGAMANLHDDLAHDEKLRAMIVGVTEVADNCDGEPPRFEQYALDNETLSKSRLKSWFRDTCDVRDATGAERCLRTAANVLDREDLVELLVAAATDHIYMNNSHTIDFLNKAIETLDHVGWDRREPVLATVVDAIADASRGEETSAWTRPVDVAELCFDAAADLPELIAAGADNEWDRPDDFVETLLSSDPHEIDEGLRDAVAAGASSEQLAHAVAVAALRRVAHFGTGNEFSDWNTVHHTFSFANAVDNLARRTDAPAVYEACWQGAMSVYLDRFLNQPPATIPDPGAGADGDPADLRDRLLAVLDEQGGVDEAARIVAGHFDAGGDPTALKRTLGEGLLREDATFHTLQSVEAGFRQFEVADTDRERRLALIAPARYLAAHSPTRREREQTVTIAERLFDGEAIHEDTEG</sequence>
<keyword evidence="1" id="KW-0001">2Fe-2S</keyword>
<evidence type="ECO:0000256" key="4">
    <source>
        <dbReference type="ARBA" id="ARBA00023014"/>
    </source>
</evidence>
<dbReference type="Proteomes" id="UP000546257">
    <property type="component" value="Unassembled WGS sequence"/>
</dbReference>
<evidence type="ECO:0000256" key="3">
    <source>
        <dbReference type="ARBA" id="ARBA00023004"/>
    </source>
</evidence>
<keyword evidence="8" id="KW-1185">Reference proteome</keyword>
<dbReference type="InterPro" id="IPR036922">
    <property type="entry name" value="Rieske_2Fe-2S_sf"/>
</dbReference>
<dbReference type="SUPFAM" id="SSF50022">
    <property type="entry name" value="ISP domain"/>
    <property type="match status" value="1"/>
</dbReference>
<evidence type="ECO:0000256" key="5">
    <source>
        <dbReference type="ARBA" id="ARBA00034078"/>
    </source>
</evidence>
<evidence type="ECO:0000313" key="7">
    <source>
        <dbReference type="EMBL" id="MBB6646561.1"/>
    </source>
</evidence>
<keyword evidence="4" id="KW-0411">Iron-sulfur</keyword>
<protein>
    <submittedName>
        <fullName evidence="7">Rieske (2Fe-2S) protein</fullName>
    </submittedName>
</protein>
<dbReference type="GO" id="GO:0046872">
    <property type="term" value="F:metal ion binding"/>
    <property type="evidence" value="ECO:0007669"/>
    <property type="project" value="UniProtKB-KW"/>
</dbReference>
<evidence type="ECO:0000256" key="2">
    <source>
        <dbReference type="ARBA" id="ARBA00022723"/>
    </source>
</evidence>
<dbReference type="CDD" id="cd03467">
    <property type="entry name" value="Rieske"/>
    <property type="match status" value="1"/>
</dbReference>
<evidence type="ECO:0000259" key="6">
    <source>
        <dbReference type="PROSITE" id="PS51296"/>
    </source>
</evidence>
<feature type="domain" description="Rieske" evidence="6">
    <location>
        <begin position="10"/>
        <end position="105"/>
    </location>
</feature>
<organism evidence="7 8">
    <name type="scientific">Halobellus ruber</name>
    <dbReference type="NCBI Taxonomy" id="2761102"/>
    <lineage>
        <taxon>Archaea</taxon>
        <taxon>Methanobacteriati</taxon>
        <taxon>Methanobacteriota</taxon>
        <taxon>Stenosarchaea group</taxon>
        <taxon>Halobacteria</taxon>
        <taxon>Halobacteriales</taxon>
        <taxon>Haloferacaceae</taxon>
        <taxon>Halobellus</taxon>
    </lineage>
</organism>
<keyword evidence="2" id="KW-0479">Metal-binding</keyword>
<evidence type="ECO:0000256" key="1">
    <source>
        <dbReference type="ARBA" id="ARBA00022714"/>
    </source>
</evidence>
<dbReference type="PANTHER" id="PTHR21496:SF0">
    <property type="entry name" value="RIESKE DOMAIN-CONTAINING PROTEIN"/>
    <property type="match status" value="1"/>
</dbReference>
<dbReference type="Gene3D" id="2.102.10.10">
    <property type="entry name" value="Rieske [2Fe-2S] iron-sulphur domain"/>
    <property type="match status" value="1"/>
</dbReference>
<keyword evidence="3" id="KW-0408">Iron</keyword>
<proteinExistence type="predicted"/>
<dbReference type="PANTHER" id="PTHR21496">
    <property type="entry name" value="FERREDOXIN-RELATED"/>
    <property type="match status" value="1"/>
</dbReference>
<gene>
    <name evidence="7" type="ORF">H5V44_09710</name>
</gene>
<dbReference type="GO" id="GO:0051537">
    <property type="term" value="F:2 iron, 2 sulfur cluster binding"/>
    <property type="evidence" value="ECO:0007669"/>
    <property type="project" value="UniProtKB-KW"/>
</dbReference>